<dbReference type="RefSeq" id="WP_173769773.1">
    <property type="nucleotide sequence ID" value="NZ_JAAITS010000023.1"/>
</dbReference>
<sequence length="339" mass="38433">MKIVAGLGSIDEYIKFAEAGADEFFCGYVPYSWSQKYGTVLPLNRREVLCYNVQLGAFSELEILSGMMKKYEKPVHLTFNSLYYIPEQYPEIAGIISQCMKIGFHSYIIADPALMVYLRENGINCEIHLSGECGEINSQMVASLAKMRLKRVIFHRKNTFEDMKAVVDKCGKKDGTEGIPEFEAFVLNEMCQFTGAFCNSLHCDEMGYLCKVPYQIGTLKTGNAGSEIFNQEINGGHLLPDGFVPDDFHSLHDFSYDSAGYLCGETGCGLCALYQLKQAGITHLKLVGRGNYTDYMEKDIRNLRMALNILRESADEMEFRRKLKLQIFPRGCSRNCYYR</sequence>
<accession>A0ABX2H6V5</accession>
<reference evidence="1 2" key="1">
    <citation type="journal article" date="2020" name="Cell Host Microbe">
        <title>Functional and Genomic Variation between Human-Derived Isolates of Lachnospiraceae Reveals Inter- and Intra-Species Diversity.</title>
        <authorList>
            <person name="Sorbara M.T."/>
            <person name="Littmann E.R."/>
            <person name="Fontana E."/>
            <person name="Moody T.U."/>
            <person name="Kohout C.E."/>
            <person name="Gjonbalaj M."/>
            <person name="Eaton V."/>
            <person name="Seok R."/>
            <person name="Leiner I.M."/>
            <person name="Pamer E.G."/>
        </authorList>
    </citation>
    <scope>NUCLEOTIDE SEQUENCE [LARGE SCALE GENOMIC DNA]</scope>
    <source>
        <strain evidence="1 2">MSK.17.74</strain>
    </source>
</reference>
<dbReference type="InterPro" id="IPR051454">
    <property type="entry name" value="RNA/ubiquinone_mod_enzymes"/>
</dbReference>
<comment type="caution">
    <text evidence="1">The sequence shown here is derived from an EMBL/GenBank/DDBJ whole genome shotgun (WGS) entry which is preliminary data.</text>
</comment>
<keyword evidence="2" id="KW-1185">Reference proteome</keyword>
<dbReference type="PANTHER" id="PTHR30217:SF12">
    <property type="entry name" value="U32 FAMILY PEPTIDASE"/>
    <property type="match status" value="1"/>
</dbReference>
<organism evidence="1 2">
    <name type="scientific">Blautia faecis</name>
    <dbReference type="NCBI Taxonomy" id="871665"/>
    <lineage>
        <taxon>Bacteria</taxon>
        <taxon>Bacillati</taxon>
        <taxon>Bacillota</taxon>
        <taxon>Clostridia</taxon>
        <taxon>Lachnospirales</taxon>
        <taxon>Lachnospiraceae</taxon>
        <taxon>Blautia</taxon>
    </lineage>
</organism>
<gene>
    <name evidence="1" type="ORF">G5B17_09295</name>
</gene>
<dbReference type="Pfam" id="PF01136">
    <property type="entry name" value="Peptidase_U32"/>
    <property type="match status" value="1"/>
</dbReference>
<dbReference type="PANTHER" id="PTHR30217">
    <property type="entry name" value="PEPTIDASE U32 FAMILY"/>
    <property type="match status" value="1"/>
</dbReference>
<evidence type="ECO:0000313" key="2">
    <source>
        <dbReference type="Proteomes" id="UP001644719"/>
    </source>
</evidence>
<name>A0ABX2H6V5_9FIRM</name>
<dbReference type="EMBL" id="JAAITS010000023">
    <property type="protein sequence ID" value="NSG85626.1"/>
    <property type="molecule type" value="Genomic_DNA"/>
</dbReference>
<evidence type="ECO:0000313" key="1">
    <source>
        <dbReference type="EMBL" id="NSG85626.1"/>
    </source>
</evidence>
<proteinExistence type="predicted"/>
<protein>
    <submittedName>
        <fullName evidence="1">Peptidase U32</fullName>
    </submittedName>
</protein>
<dbReference type="Proteomes" id="UP001644719">
    <property type="component" value="Unassembled WGS sequence"/>
</dbReference>
<dbReference type="InterPro" id="IPR001539">
    <property type="entry name" value="Peptidase_U32"/>
</dbReference>